<accession>A0ABS5CX31</accession>
<protein>
    <recommendedName>
        <fullName evidence="4">Prepilin type IV endopeptidase peptidase domain-containing protein</fullName>
    </recommendedName>
</protein>
<reference evidence="2 3" key="1">
    <citation type="submission" date="2021-03" db="EMBL/GenBank/DDBJ databases">
        <title>Flavobacterium Flabelliformis Sp. Nov. And Flavobacterium Geliluteum Sp. Nov., Two Novel Multidrug Resistant Psychrophilic Species Isolated From Antarctica.</title>
        <authorList>
            <person name="Kralova S."/>
            <person name="Busse H.J."/>
            <person name="Bezdicek M."/>
            <person name="Nykrynova M."/>
            <person name="Kroupova E."/>
            <person name="Krsek D."/>
            <person name="Sedlacek I."/>
        </authorList>
    </citation>
    <scope>NUCLEOTIDE SEQUENCE [LARGE SCALE GENOMIC DNA]</scope>
    <source>
        <strain evidence="2 3">P4023</strain>
    </source>
</reference>
<evidence type="ECO:0000313" key="3">
    <source>
        <dbReference type="Proteomes" id="UP000674217"/>
    </source>
</evidence>
<name>A0ABS5CX31_9FLAO</name>
<keyword evidence="1" id="KW-1133">Transmembrane helix</keyword>
<feature type="transmembrane region" description="Helical" evidence="1">
    <location>
        <begin position="30"/>
        <end position="48"/>
    </location>
</feature>
<organism evidence="2 3">
    <name type="scientific">Flavobacterium flabelliforme</name>
    <dbReference type="NCBI Taxonomy" id="2816119"/>
    <lineage>
        <taxon>Bacteria</taxon>
        <taxon>Pseudomonadati</taxon>
        <taxon>Bacteroidota</taxon>
        <taxon>Flavobacteriia</taxon>
        <taxon>Flavobacteriales</taxon>
        <taxon>Flavobacteriaceae</taxon>
        <taxon>Flavobacterium</taxon>
    </lineage>
</organism>
<dbReference type="RefSeq" id="WP_210646924.1">
    <property type="nucleotide sequence ID" value="NZ_JAGFBU010000010.1"/>
</dbReference>
<keyword evidence="3" id="KW-1185">Reference proteome</keyword>
<gene>
    <name evidence="2" type="ORF">J3S90_15430</name>
</gene>
<dbReference type="EMBL" id="JAGFBU010000010">
    <property type="protein sequence ID" value="MBP4143196.1"/>
    <property type="molecule type" value="Genomic_DNA"/>
</dbReference>
<proteinExistence type="predicted"/>
<evidence type="ECO:0008006" key="4">
    <source>
        <dbReference type="Google" id="ProtNLM"/>
    </source>
</evidence>
<dbReference type="Proteomes" id="UP000674217">
    <property type="component" value="Unassembled WGS sequence"/>
</dbReference>
<sequence>MNALIIPFLLISAYVTTISRSMLNQRYKKRIILAVVSFIFGILFEIILIEKENFLYLLFGLLPLLYIFYYEILRVIFKPIIGKFPYSPFREKLGARVLGSGYPKNRKVKFVDYIFGISLIFLPLITLILLSTLLNHYFIKSHY</sequence>
<evidence type="ECO:0000256" key="1">
    <source>
        <dbReference type="SAM" id="Phobius"/>
    </source>
</evidence>
<keyword evidence="1" id="KW-0472">Membrane</keyword>
<comment type="caution">
    <text evidence="2">The sequence shown here is derived from an EMBL/GenBank/DDBJ whole genome shotgun (WGS) entry which is preliminary data.</text>
</comment>
<feature type="transmembrane region" description="Helical" evidence="1">
    <location>
        <begin position="113"/>
        <end position="139"/>
    </location>
</feature>
<feature type="transmembrane region" description="Helical" evidence="1">
    <location>
        <begin position="54"/>
        <end position="73"/>
    </location>
</feature>
<keyword evidence="1" id="KW-0812">Transmembrane</keyword>
<feature type="transmembrane region" description="Helical" evidence="1">
    <location>
        <begin position="6"/>
        <end position="23"/>
    </location>
</feature>
<evidence type="ECO:0000313" key="2">
    <source>
        <dbReference type="EMBL" id="MBP4143196.1"/>
    </source>
</evidence>